<dbReference type="GO" id="GO:0017004">
    <property type="term" value="P:cytochrome complex assembly"/>
    <property type="evidence" value="ECO:0007669"/>
    <property type="project" value="UniProtKB-KW"/>
</dbReference>
<keyword evidence="2" id="KW-0201">Cytochrome c-type biogenesis</keyword>
<dbReference type="RefSeq" id="WP_130543330.1">
    <property type="nucleotide sequence ID" value="NZ_CP042431.1"/>
</dbReference>
<dbReference type="GO" id="GO:0016853">
    <property type="term" value="F:isomerase activity"/>
    <property type="evidence" value="ECO:0007669"/>
    <property type="project" value="UniProtKB-KW"/>
</dbReference>
<keyword evidence="8" id="KW-1185">Reference proteome</keyword>
<dbReference type="Pfam" id="PF14289">
    <property type="entry name" value="DUF4369"/>
    <property type="match status" value="1"/>
</dbReference>
<protein>
    <submittedName>
        <fullName evidence="7">Thiol-disulfide isomerase/thioredoxin</fullName>
    </submittedName>
</protein>
<dbReference type="SUPFAM" id="SSF52833">
    <property type="entry name" value="Thioredoxin-like"/>
    <property type="match status" value="1"/>
</dbReference>
<dbReference type="PROSITE" id="PS00194">
    <property type="entry name" value="THIOREDOXIN_1"/>
    <property type="match status" value="1"/>
</dbReference>
<evidence type="ECO:0000313" key="7">
    <source>
        <dbReference type="EMBL" id="RZS68956.1"/>
    </source>
</evidence>
<dbReference type="InterPro" id="IPR017937">
    <property type="entry name" value="Thioredoxin_CS"/>
</dbReference>
<reference evidence="7 8" key="1">
    <citation type="submission" date="2019-02" db="EMBL/GenBank/DDBJ databases">
        <title>Genomic Encyclopedia of Type Strains, Phase IV (KMG-IV): sequencing the most valuable type-strain genomes for metagenomic binning, comparative biology and taxonomic classification.</title>
        <authorList>
            <person name="Goeker M."/>
        </authorList>
    </citation>
    <scope>NUCLEOTIDE SEQUENCE [LARGE SCALE GENOMIC DNA]</scope>
    <source>
        <strain evidence="7 8">DSM 18116</strain>
    </source>
</reference>
<dbReference type="PANTHER" id="PTHR42852:SF6">
    <property type="entry name" value="THIOL:DISULFIDE INTERCHANGE PROTEIN DSBE"/>
    <property type="match status" value="1"/>
</dbReference>
<dbReference type="CDD" id="cd02966">
    <property type="entry name" value="TlpA_like_family"/>
    <property type="match status" value="1"/>
</dbReference>
<dbReference type="EMBL" id="SGXA01000003">
    <property type="protein sequence ID" value="RZS68956.1"/>
    <property type="molecule type" value="Genomic_DNA"/>
</dbReference>
<dbReference type="Pfam" id="PF00578">
    <property type="entry name" value="AhpC-TSA"/>
    <property type="match status" value="1"/>
</dbReference>
<evidence type="ECO:0000256" key="5">
    <source>
        <dbReference type="SAM" id="SignalP"/>
    </source>
</evidence>
<gene>
    <name evidence="7" type="ORF">EV199_4780</name>
</gene>
<dbReference type="OrthoDB" id="640449at2"/>
<name>A0A4Q7MKX8_9BACT</name>
<keyword evidence="7" id="KW-0413">Isomerase</keyword>
<dbReference type="PROSITE" id="PS51352">
    <property type="entry name" value="THIOREDOXIN_2"/>
    <property type="match status" value="1"/>
</dbReference>
<evidence type="ECO:0000313" key="8">
    <source>
        <dbReference type="Proteomes" id="UP000293874"/>
    </source>
</evidence>
<dbReference type="Gene3D" id="3.40.30.10">
    <property type="entry name" value="Glutaredoxin"/>
    <property type="match status" value="1"/>
</dbReference>
<evidence type="ECO:0000256" key="4">
    <source>
        <dbReference type="ARBA" id="ARBA00023284"/>
    </source>
</evidence>
<dbReference type="InterPro" id="IPR000866">
    <property type="entry name" value="AhpC/TSA"/>
</dbReference>
<dbReference type="Proteomes" id="UP000293874">
    <property type="component" value="Unassembled WGS sequence"/>
</dbReference>
<dbReference type="GO" id="GO:0030313">
    <property type="term" value="C:cell envelope"/>
    <property type="evidence" value="ECO:0007669"/>
    <property type="project" value="UniProtKB-SubCell"/>
</dbReference>
<evidence type="ECO:0000256" key="1">
    <source>
        <dbReference type="ARBA" id="ARBA00004196"/>
    </source>
</evidence>
<evidence type="ECO:0000256" key="3">
    <source>
        <dbReference type="ARBA" id="ARBA00023157"/>
    </source>
</evidence>
<evidence type="ECO:0000256" key="2">
    <source>
        <dbReference type="ARBA" id="ARBA00022748"/>
    </source>
</evidence>
<dbReference type="InterPro" id="IPR025380">
    <property type="entry name" value="DUF4369"/>
</dbReference>
<keyword evidence="3" id="KW-1015">Disulfide bond</keyword>
<dbReference type="AlphaFoldDB" id="A0A4Q7MKX8"/>
<sequence>MNKRKLLSIFLLTGSVTTVIAQPKVIIKGTIKGDLKDCKKVYVFGDNMEQDSVEIRNGRFEISFPWVKDAVPYIYSEYDSKLRKGPPSFPVVVDGPGTVHIKLDDVTKGLNAGKISGSRSAMAFQNFEYGRVKLRDSIKAVMDARKQGGGGKLDTAWNLAYLEMTRECLMPYISRFVDANAGSYIGTFILARYQPVIASDELERLYNKLGPDQKNSAAGASVAIRLEGMRKAVIGNQVGEFTLNTPKDEPIAFSSFRGKYVLIDFWSSWCGPCKASFPHMKEVYKKYRSDQFEILGISIDEDKNAWLKELDTQQLPWPQLLDTKKIYISEFAVTGVPTIYLISPEGKILMKEIGFDKNGNGKIEQKLNELFVK</sequence>
<feature type="chain" id="PRO_5020465904" evidence="5">
    <location>
        <begin position="22"/>
        <end position="373"/>
    </location>
</feature>
<dbReference type="GO" id="GO:0016491">
    <property type="term" value="F:oxidoreductase activity"/>
    <property type="evidence" value="ECO:0007669"/>
    <property type="project" value="InterPro"/>
</dbReference>
<evidence type="ECO:0000259" key="6">
    <source>
        <dbReference type="PROSITE" id="PS51352"/>
    </source>
</evidence>
<dbReference type="GO" id="GO:0016209">
    <property type="term" value="F:antioxidant activity"/>
    <property type="evidence" value="ECO:0007669"/>
    <property type="project" value="InterPro"/>
</dbReference>
<organism evidence="7 8">
    <name type="scientific">Pseudobacter ginsenosidimutans</name>
    <dbReference type="NCBI Taxonomy" id="661488"/>
    <lineage>
        <taxon>Bacteria</taxon>
        <taxon>Pseudomonadati</taxon>
        <taxon>Bacteroidota</taxon>
        <taxon>Chitinophagia</taxon>
        <taxon>Chitinophagales</taxon>
        <taxon>Chitinophagaceae</taxon>
        <taxon>Pseudobacter</taxon>
    </lineage>
</organism>
<feature type="domain" description="Thioredoxin" evidence="6">
    <location>
        <begin position="232"/>
        <end position="373"/>
    </location>
</feature>
<dbReference type="InterPro" id="IPR050553">
    <property type="entry name" value="Thioredoxin_ResA/DsbE_sf"/>
</dbReference>
<dbReference type="PANTHER" id="PTHR42852">
    <property type="entry name" value="THIOL:DISULFIDE INTERCHANGE PROTEIN DSBE"/>
    <property type="match status" value="1"/>
</dbReference>
<keyword evidence="5" id="KW-0732">Signal</keyword>
<accession>A0A4Q7MKX8</accession>
<comment type="caution">
    <text evidence="7">The sequence shown here is derived from an EMBL/GenBank/DDBJ whole genome shotgun (WGS) entry which is preliminary data.</text>
</comment>
<keyword evidence="4" id="KW-0676">Redox-active center</keyword>
<proteinExistence type="predicted"/>
<feature type="signal peptide" evidence="5">
    <location>
        <begin position="1"/>
        <end position="21"/>
    </location>
</feature>
<comment type="subcellular location">
    <subcellularLocation>
        <location evidence="1">Cell envelope</location>
    </subcellularLocation>
</comment>
<dbReference type="InterPro" id="IPR013766">
    <property type="entry name" value="Thioredoxin_domain"/>
</dbReference>
<dbReference type="InterPro" id="IPR036249">
    <property type="entry name" value="Thioredoxin-like_sf"/>
</dbReference>